<accession>G8JVT6</accession>
<dbReference type="SUPFAM" id="SSF52283">
    <property type="entry name" value="Formate/glycerate dehydrogenase catalytic domain-like"/>
    <property type="match status" value="1"/>
</dbReference>
<dbReference type="GO" id="GO:0051287">
    <property type="term" value="F:NAD binding"/>
    <property type="evidence" value="ECO:0007669"/>
    <property type="project" value="InterPro"/>
</dbReference>
<dbReference type="OMA" id="RGSCIDE"/>
<dbReference type="Gene3D" id="3.40.50.720">
    <property type="entry name" value="NAD(P)-binding Rossmann-like Domain"/>
    <property type="match status" value="3"/>
</dbReference>
<dbReference type="InterPro" id="IPR050223">
    <property type="entry name" value="D-isomer_2-hydroxyacid_DH"/>
</dbReference>
<dbReference type="HOGENOM" id="CLU_019796_1_2_1"/>
<dbReference type="AlphaFoldDB" id="G8JVT6"/>
<dbReference type="Pfam" id="PF02826">
    <property type="entry name" value="2-Hacid_dh_C"/>
    <property type="match status" value="1"/>
</dbReference>
<evidence type="ECO:0000313" key="3">
    <source>
        <dbReference type="EMBL" id="AET40951.1"/>
    </source>
</evidence>
<dbReference type="EMBL" id="CP002503">
    <property type="protein sequence ID" value="AET40951.1"/>
    <property type="molecule type" value="Genomic_DNA"/>
</dbReference>
<protein>
    <recommendedName>
        <fullName evidence="2">D-isomer specific 2-hydroxyacid dehydrogenase NAD-binding domain-containing protein</fullName>
    </recommendedName>
</protein>
<dbReference type="PANTHER" id="PTHR10996">
    <property type="entry name" value="2-HYDROXYACID DEHYDROGENASE-RELATED"/>
    <property type="match status" value="1"/>
</dbReference>
<evidence type="ECO:0000259" key="2">
    <source>
        <dbReference type="Pfam" id="PF02826"/>
    </source>
</evidence>
<dbReference type="eggNOG" id="KOG0069">
    <property type="taxonomic scope" value="Eukaryota"/>
</dbReference>
<dbReference type="GO" id="GO:0016618">
    <property type="term" value="F:hydroxypyruvate reductase [NAD(P)H] activity"/>
    <property type="evidence" value="ECO:0007669"/>
    <property type="project" value="TreeGrafter"/>
</dbReference>
<dbReference type="STRING" id="931890.G8JVT6"/>
<dbReference type="KEGG" id="erc:Ecym_7099"/>
<dbReference type="SUPFAM" id="SSF51735">
    <property type="entry name" value="NAD(P)-binding Rossmann-fold domains"/>
    <property type="match status" value="1"/>
</dbReference>
<proteinExistence type="predicted"/>
<dbReference type="FunCoup" id="G8JVT6">
    <property type="interactions" value="41"/>
</dbReference>
<dbReference type="RefSeq" id="XP_003647768.1">
    <property type="nucleotide sequence ID" value="XM_003647720.1"/>
</dbReference>
<dbReference type="OrthoDB" id="298012at2759"/>
<dbReference type="GO" id="GO:0005829">
    <property type="term" value="C:cytosol"/>
    <property type="evidence" value="ECO:0007669"/>
    <property type="project" value="TreeGrafter"/>
</dbReference>
<dbReference type="InterPro" id="IPR006140">
    <property type="entry name" value="D-isomer_DH_NAD-bd"/>
</dbReference>
<keyword evidence="1" id="KW-0560">Oxidoreductase</keyword>
<reference evidence="4" key="1">
    <citation type="journal article" date="2012" name="G3 (Bethesda)">
        <title>Pichia sorbitophila, an interspecies yeast hybrid reveals early steps of genome resolution following polyploidization.</title>
        <authorList>
            <person name="Leh Louis V."/>
            <person name="Despons L."/>
            <person name="Friedrich A."/>
            <person name="Martin T."/>
            <person name="Durrens P."/>
            <person name="Casaregola S."/>
            <person name="Neuveglise C."/>
            <person name="Fairhead C."/>
            <person name="Marck C."/>
            <person name="Cruz J.A."/>
            <person name="Straub M.L."/>
            <person name="Kugler V."/>
            <person name="Sacerdot C."/>
            <person name="Uzunov Z."/>
            <person name="Thierry A."/>
            <person name="Weiss S."/>
            <person name="Bleykasten C."/>
            <person name="De Montigny J."/>
            <person name="Jacques N."/>
            <person name="Jung P."/>
            <person name="Lemaire M."/>
            <person name="Mallet S."/>
            <person name="Morel G."/>
            <person name="Richard G.F."/>
            <person name="Sarkar A."/>
            <person name="Savel G."/>
            <person name="Schacherer J."/>
            <person name="Seret M.L."/>
            <person name="Talla E."/>
            <person name="Samson G."/>
            <person name="Jubin C."/>
            <person name="Poulain J."/>
            <person name="Vacherie B."/>
            <person name="Barbe V."/>
            <person name="Pelletier E."/>
            <person name="Sherman D.J."/>
            <person name="Westhof E."/>
            <person name="Weissenbach J."/>
            <person name="Baret P.V."/>
            <person name="Wincker P."/>
            <person name="Gaillardin C."/>
            <person name="Dujon B."/>
            <person name="Souciet J.L."/>
        </authorList>
    </citation>
    <scope>NUCLEOTIDE SEQUENCE [LARGE SCALE GENOMIC DNA]</scope>
    <source>
        <strain evidence="4">CBS 270.75 / DBVPG 7215 / KCTC 17166 / NRRL Y-17582</strain>
    </source>
</reference>
<keyword evidence="4" id="KW-1185">Reference proteome</keyword>
<evidence type="ECO:0000256" key="1">
    <source>
        <dbReference type="ARBA" id="ARBA00023002"/>
    </source>
</evidence>
<dbReference type="InParanoid" id="G8JVT6"/>
<gene>
    <name evidence="3" type="ordered locus">Ecym_7099</name>
</gene>
<dbReference type="GO" id="GO:0030267">
    <property type="term" value="F:glyoxylate reductase (NADPH) activity"/>
    <property type="evidence" value="ECO:0007669"/>
    <property type="project" value="TreeGrafter"/>
</dbReference>
<dbReference type="InterPro" id="IPR036291">
    <property type="entry name" value="NAD(P)-bd_dom_sf"/>
</dbReference>
<name>G8JVT6_ERECY</name>
<evidence type="ECO:0000313" key="4">
    <source>
        <dbReference type="Proteomes" id="UP000006790"/>
    </source>
</evidence>
<organism evidence="3 4">
    <name type="scientific">Eremothecium cymbalariae (strain CBS 270.75 / DBVPG 7215 / KCTC 17166 / NRRL Y-17582)</name>
    <name type="common">Yeast</name>
    <dbReference type="NCBI Taxonomy" id="931890"/>
    <lineage>
        <taxon>Eukaryota</taxon>
        <taxon>Fungi</taxon>
        <taxon>Dikarya</taxon>
        <taxon>Ascomycota</taxon>
        <taxon>Saccharomycotina</taxon>
        <taxon>Saccharomycetes</taxon>
        <taxon>Saccharomycetales</taxon>
        <taxon>Saccharomycetaceae</taxon>
        <taxon>Eremothecium</taxon>
    </lineage>
</organism>
<feature type="domain" description="D-isomer specific 2-hydroxyacid dehydrogenase NAD-binding" evidence="2">
    <location>
        <begin position="217"/>
        <end position="371"/>
    </location>
</feature>
<dbReference type="GeneID" id="11472441"/>
<dbReference type="PANTHER" id="PTHR10996:SF279">
    <property type="entry name" value="2-HYDROXYACID DEHYDROGENASE YPL113C-RELATED"/>
    <property type="match status" value="1"/>
</dbReference>
<sequence>MFTESHGVCQKQGKPKVLILNSKVTEVATHIDEWEQLSEYFDFVLYELTTTAALQEYLPTSGISALWISAEFFNVVNGLNDILDYLPPSMKLLLIPWVGYEFSDPKMLREKYDITVCNIGPNSAANAAELAVHLSVSCFRLTSFWEHCFRFMAPSIRGAREFVGGTECEVVPPIAVSEGPLGDNEVELKGCSTSYMFPKRKQDQKRLNLSKECVIANKQMDSLFGKRVLILGFGSIGQAIGKRLSLGFEMEIFYHKRSGPVKDGTLPYSPTYLASLDHETCSEIDLIILALPGGPGTENMVNEEFLSKFKDGVRIVNVGRGSCIDEDAFFKGLDSGKIASAGLDVYKGENSNQIDKRFFQRWDVTLLPHIGTMFGSYYVTATRITLKNLESFFIKGEGGIYPLN</sequence>
<dbReference type="Proteomes" id="UP000006790">
    <property type="component" value="Chromosome 7"/>
</dbReference>